<proteinExistence type="inferred from homology"/>
<dbReference type="PANTHER" id="PTHR47981:SF20">
    <property type="entry name" value="RAS-RELATED PROTEIN RAB-7A"/>
    <property type="match status" value="1"/>
</dbReference>
<dbReference type="Pfam" id="PF00071">
    <property type="entry name" value="Ras"/>
    <property type="match status" value="1"/>
</dbReference>
<dbReference type="SMART" id="SM00174">
    <property type="entry name" value="RHO"/>
    <property type="match status" value="1"/>
</dbReference>
<evidence type="ECO:0000256" key="2">
    <source>
        <dbReference type="ARBA" id="ARBA00006270"/>
    </source>
</evidence>
<dbReference type="GO" id="GO:0090385">
    <property type="term" value="P:phagosome-lysosome fusion"/>
    <property type="evidence" value="ECO:0007669"/>
    <property type="project" value="TreeGrafter"/>
</dbReference>
<dbReference type="CDD" id="cd01862">
    <property type="entry name" value="Rab7"/>
    <property type="match status" value="1"/>
</dbReference>
<dbReference type="EMBL" id="HBUF01590142">
    <property type="protein sequence ID" value="CAG6773056.1"/>
    <property type="molecule type" value="Transcribed_RNA"/>
</dbReference>
<dbReference type="AlphaFoldDB" id="A0A8D9AX72"/>
<dbReference type="PROSITE" id="PS51419">
    <property type="entry name" value="RAB"/>
    <property type="match status" value="1"/>
</dbReference>
<dbReference type="InterPro" id="IPR005225">
    <property type="entry name" value="Small_GTP-bd"/>
</dbReference>
<dbReference type="GO" id="GO:0003924">
    <property type="term" value="F:GTPase activity"/>
    <property type="evidence" value="ECO:0007669"/>
    <property type="project" value="InterPro"/>
</dbReference>
<dbReference type="SUPFAM" id="SSF52540">
    <property type="entry name" value="P-loop containing nucleoside triphosphate hydrolases"/>
    <property type="match status" value="1"/>
</dbReference>
<reference evidence="7" key="1">
    <citation type="submission" date="2021-05" db="EMBL/GenBank/DDBJ databases">
        <authorList>
            <person name="Alioto T."/>
            <person name="Alioto T."/>
            <person name="Gomez Garrido J."/>
        </authorList>
    </citation>
    <scope>NUCLEOTIDE SEQUENCE</scope>
</reference>
<dbReference type="GO" id="GO:0005764">
    <property type="term" value="C:lysosome"/>
    <property type="evidence" value="ECO:0007669"/>
    <property type="project" value="TreeGrafter"/>
</dbReference>
<keyword evidence="4" id="KW-0342">GTP-binding</keyword>
<keyword evidence="6" id="KW-0636">Prenylation</keyword>
<keyword evidence="5" id="KW-0449">Lipoprotein</keyword>
<dbReference type="SMART" id="SM00173">
    <property type="entry name" value="RAS"/>
    <property type="match status" value="1"/>
</dbReference>
<dbReference type="PROSITE" id="PS51421">
    <property type="entry name" value="RAS"/>
    <property type="match status" value="1"/>
</dbReference>
<name>A0A8D9AX72_9HEMI</name>
<protein>
    <submittedName>
        <fullName evidence="7">Ras-related protein Rab-7a</fullName>
    </submittedName>
</protein>
<dbReference type="Gene3D" id="3.40.50.300">
    <property type="entry name" value="P-loop containing nucleotide triphosphate hydrolases"/>
    <property type="match status" value="1"/>
</dbReference>
<organism evidence="7">
    <name type="scientific">Cacopsylla melanoneura</name>
    <dbReference type="NCBI Taxonomy" id="428564"/>
    <lineage>
        <taxon>Eukaryota</taxon>
        <taxon>Metazoa</taxon>
        <taxon>Ecdysozoa</taxon>
        <taxon>Arthropoda</taxon>
        <taxon>Hexapoda</taxon>
        <taxon>Insecta</taxon>
        <taxon>Pterygota</taxon>
        <taxon>Neoptera</taxon>
        <taxon>Paraneoptera</taxon>
        <taxon>Hemiptera</taxon>
        <taxon>Sternorrhyncha</taxon>
        <taxon>Psylloidea</taxon>
        <taxon>Psyllidae</taxon>
        <taxon>Psyllinae</taxon>
        <taxon>Cacopsylla</taxon>
    </lineage>
</organism>
<dbReference type="PRINTS" id="PR00449">
    <property type="entry name" value="RASTRNSFRMNG"/>
</dbReference>
<dbReference type="GO" id="GO:0031902">
    <property type="term" value="C:late endosome membrane"/>
    <property type="evidence" value="ECO:0007669"/>
    <property type="project" value="UniProtKB-SubCell"/>
</dbReference>
<dbReference type="GO" id="GO:0005525">
    <property type="term" value="F:GTP binding"/>
    <property type="evidence" value="ECO:0007669"/>
    <property type="project" value="UniProtKB-KW"/>
</dbReference>
<evidence type="ECO:0000313" key="7">
    <source>
        <dbReference type="EMBL" id="CAG6773056.1"/>
    </source>
</evidence>
<dbReference type="GO" id="GO:0045335">
    <property type="term" value="C:phagocytic vesicle"/>
    <property type="evidence" value="ECO:0007669"/>
    <property type="project" value="TreeGrafter"/>
</dbReference>
<sequence>MATKNRVLFKVVILGNAAVGKTSLLNQFVNNKFSNQYKATIGADFLTKEVFLDNRIVTLQIWDTAGQERFQSLGVAFYRGADCCVLVCDVTAPSSFQSLSSWKDEFLIQAAPADPDNFPFVVLGNKVDLEKERVVSLKKARQLFCSENDTPYFETSAKDGRNVEEAFEAIARLAQEREIDEFEITQDNGVILDEEEEEGRMRRLRRGNCAC</sequence>
<dbReference type="FunFam" id="3.40.50.300:FF:000086">
    <property type="entry name" value="Ras-related small GTPase"/>
    <property type="match status" value="1"/>
</dbReference>
<dbReference type="SMART" id="SM00176">
    <property type="entry name" value="RAN"/>
    <property type="match status" value="1"/>
</dbReference>
<dbReference type="SMART" id="SM00175">
    <property type="entry name" value="RAB"/>
    <property type="match status" value="1"/>
</dbReference>
<comment type="similarity">
    <text evidence="2">Belongs to the small GTPase superfamily. Rab family.</text>
</comment>
<dbReference type="PROSITE" id="PS51420">
    <property type="entry name" value="RHO"/>
    <property type="match status" value="1"/>
</dbReference>
<evidence type="ECO:0000256" key="1">
    <source>
        <dbReference type="ARBA" id="ARBA00004414"/>
    </source>
</evidence>
<dbReference type="InterPro" id="IPR027417">
    <property type="entry name" value="P-loop_NTPase"/>
</dbReference>
<accession>A0A8D9AX72</accession>
<evidence type="ECO:0000256" key="6">
    <source>
        <dbReference type="ARBA" id="ARBA00023289"/>
    </source>
</evidence>
<evidence type="ECO:0000256" key="4">
    <source>
        <dbReference type="ARBA" id="ARBA00023134"/>
    </source>
</evidence>
<dbReference type="InterPro" id="IPR001806">
    <property type="entry name" value="Small_GTPase"/>
</dbReference>
<comment type="subcellular location">
    <subcellularLocation>
        <location evidence="1">Late endosome membrane</location>
    </subcellularLocation>
</comment>
<dbReference type="NCBIfam" id="TIGR00231">
    <property type="entry name" value="small_GTP"/>
    <property type="match status" value="1"/>
</dbReference>
<keyword evidence="3" id="KW-0547">Nucleotide-binding</keyword>
<evidence type="ECO:0000256" key="5">
    <source>
        <dbReference type="ARBA" id="ARBA00023288"/>
    </source>
</evidence>
<evidence type="ECO:0000256" key="3">
    <source>
        <dbReference type="ARBA" id="ARBA00022741"/>
    </source>
</evidence>
<dbReference type="PANTHER" id="PTHR47981">
    <property type="entry name" value="RAB FAMILY"/>
    <property type="match status" value="1"/>
</dbReference>